<dbReference type="Proteomes" id="UP000789860">
    <property type="component" value="Unassembled WGS sequence"/>
</dbReference>
<organism evidence="1 2">
    <name type="scientific">Scutellospora calospora</name>
    <dbReference type="NCBI Taxonomy" id="85575"/>
    <lineage>
        <taxon>Eukaryota</taxon>
        <taxon>Fungi</taxon>
        <taxon>Fungi incertae sedis</taxon>
        <taxon>Mucoromycota</taxon>
        <taxon>Glomeromycotina</taxon>
        <taxon>Glomeromycetes</taxon>
        <taxon>Diversisporales</taxon>
        <taxon>Gigasporaceae</taxon>
        <taxon>Scutellospora</taxon>
    </lineage>
</organism>
<sequence length="48" mass="5398">NLPDNTTTLTNEKLFSDDDPKNWPIKKKWLVLIIVTISGMLAPISSTQ</sequence>
<name>A0ACA9NRX4_9GLOM</name>
<gene>
    <name evidence="1" type="ORF">SCALOS_LOCUS9295</name>
</gene>
<keyword evidence="2" id="KW-1185">Reference proteome</keyword>
<feature type="non-terminal residue" evidence="1">
    <location>
        <position position="48"/>
    </location>
</feature>
<protein>
    <submittedName>
        <fullName evidence="1">4517_t:CDS:1</fullName>
    </submittedName>
</protein>
<comment type="caution">
    <text evidence="1">The sequence shown here is derived from an EMBL/GenBank/DDBJ whole genome shotgun (WGS) entry which is preliminary data.</text>
</comment>
<proteinExistence type="predicted"/>
<feature type="non-terminal residue" evidence="1">
    <location>
        <position position="1"/>
    </location>
</feature>
<evidence type="ECO:0000313" key="2">
    <source>
        <dbReference type="Proteomes" id="UP000789860"/>
    </source>
</evidence>
<reference evidence="1" key="1">
    <citation type="submission" date="2021-06" db="EMBL/GenBank/DDBJ databases">
        <authorList>
            <person name="Kallberg Y."/>
            <person name="Tangrot J."/>
            <person name="Rosling A."/>
        </authorList>
    </citation>
    <scope>NUCLEOTIDE SEQUENCE</scope>
    <source>
        <strain evidence="1">AU212A</strain>
    </source>
</reference>
<evidence type="ECO:0000313" key="1">
    <source>
        <dbReference type="EMBL" id="CAG8668769.1"/>
    </source>
</evidence>
<dbReference type="EMBL" id="CAJVPM010028161">
    <property type="protein sequence ID" value="CAG8668769.1"/>
    <property type="molecule type" value="Genomic_DNA"/>
</dbReference>
<accession>A0ACA9NRX4</accession>